<feature type="domain" description="C2H2-type" evidence="7">
    <location>
        <begin position="135"/>
        <end position="164"/>
    </location>
</feature>
<dbReference type="AlphaFoldDB" id="A0A7S1XLT7"/>
<dbReference type="GO" id="GO:0000981">
    <property type="term" value="F:DNA-binding transcription factor activity, RNA polymerase II-specific"/>
    <property type="evidence" value="ECO:0007669"/>
    <property type="project" value="TreeGrafter"/>
</dbReference>
<dbReference type="EMBL" id="HBGJ01005357">
    <property type="protein sequence ID" value="CAD9244929.1"/>
    <property type="molecule type" value="Transcribed_RNA"/>
</dbReference>
<evidence type="ECO:0000259" key="7">
    <source>
        <dbReference type="PROSITE" id="PS50157"/>
    </source>
</evidence>
<feature type="region of interest" description="Disordered" evidence="6">
    <location>
        <begin position="48"/>
        <end position="103"/>
    </location>
</feature>
<evidence type="ECO:0000256" key="3">
    <source>
        <dbReference type="ARBA" id="ARBA00022771"/>
    </source>
</evidence>
<feature type="domain" description="C2H2-type" evidence="7">
    <location>
        <begin position="104"/>
        <end position="131"/>
    </location>
</feature>
<dbReference type="GO" id="GO:0000978">
    <property type="term" value="F:RNA polymerase II cis-regulatory region sequence-specific DNA binding"/>
    <property type="evidence" value="ECO:0007669"/>
    <property type="project" value="TreeGrafter"/>
</dbReference>
<name>A0A7S1XLT7_9STRA</name>
<keyword evidence="1" id="KW-0479">Metal-binding</keyword>
<evidence type="ECO:0000256" key="5">
    <source>
        <dbReference type="PROSITE-ProRule" id="PRU00042"/>
    </source>
</evidence>
<keyword evidence="3 5" id="KW-0863">Zinc-finger</keyword>
<dbReference type="PANTHER" id="PTHR14003">
    <property type="entry name" value="TRANSCRIPTIONAL REPRESSOR PROTEIN YY"/>
    <property type="match status" value="1"/>
</dbReference>
<evidence type="ECO:0000313" key="8">
    <source>
        <dbReference type="EMBL" id="CAD9244929.1"/>
    </source>
</evidence>
<dbReference type="Gene3D" id="3.30.160.60">
    <property type="entry name" value="Classic Zinc Finger"/>
    <property type="match status" value="2"/>
</dbReference>
<protein>
    <recommendedName>
        <fullName evidence="7">C2H2-type domain-containing protein</fullName>
    </recommendedName>
</protein>
<sequence>MSGWRSSERKSRGGRGMATRGSAAMDEPGSVMRAMSEIAASFADHDMSLLAGGGSANMPSAAQQMLAAPASKARKGAGRTQKTVKAPADRKRGTKRPRSESGPHKCYICQKTFDKSGRLSRHMETHKKNDERTKYTCSVPGCGKQYLRLDHLKRHQITHNGVKPFVCPGGKAFFYHYHLLRHERSGCCKRAAAKRRKDAIEYSQATPNFGFDQKDAAAATAADLVVDPNEMPNPGAFIEMLRGAVEPHLDIVNTLPHDSSHGAPTSYASVSGAPGHVAPSSIPTSMGMPQAPTMSHYAPSMSMHDPSMHPGSSIHDPMHPDNAYAQMHHASMTAGPLCVPTSHTSSSMLNAGPQMSHVASALPGFHAPRIQHAPPMHGAPPSMHPPPPLPGMGFEEGPASNKHDDRLYFPSDERLKIDSVDALGLPGGALV</sequence>
<dbReference type="GO" id="GO:0005667">
    <property type="term" value="C:transcription regulator complex"/>
    <property type="evidence" value="ECO:0007669"/>
    <property type="project" value="TreeGrafter"/>
</dbReference>
<dbReference type="SUPFAM" id="SSF57667">
    <property type="entry name" value="beta-beta-alpha zinc fingers"/>
    <property type="match status" value="2"/>
</dbReference>
<dbReference type="PROSITE" id="PS00028">
    <property type="entry name" value="ZINC_FINGER_C2H2_1"/>
    <property type="match status" value="2"/>
</dbReference>
<dbReference type="InterPro" id="IPR036236">
    <property type="entry name" value="Znf_C2H2_sf"/>
</dbReference>
<dbReference type="GO" id="GO:0031519">
    <property type="term" value="C:PcG protein complex"/>
    <property type="evidence" value="ECO:0007669"/>
    <property type="project" value="TreeGrafter"/>
</dbReference>
<feature type="region of interest" description="Disordered" evidence="6">
    <location>
        <begin position="375"/>
        <end position="404"/>
    </location>
</feature>
<evidence type="ECO:0000256" key="6">
    <source>
        <dbReference type="SAM" id="MobiDB-lite"/>
    </source>
</evidence>
<dbReference type="PROSITE" id="PS50157">
    <property type="entry name" value="ZINC_FINGER_C2H2_2"/>
    <property type="match status" value="2"/>
</dbReference>
<dbReference type="GO" id="GO:0008270">
    <property type="term" value="F:zinc ion binding"/>
    <property type="evidence" value="ECO:0007669"/>
    <property type="project" value="UniProtKB-KW"/>
</dbReference>
<evidence type="ECO:0000256" key="4">
    <source>
        <dbReference type="ARBA" id="ARBA00022833"/>
    </source>
</evidence>
<feature type="compositionally biased region" description="Basic and acidic residues" evidence="6">
    <location>
        <begin position="1"/>
        <end position="11"/>
    </location>
</feature>
<gene>
    <name evidence="8" type="ORF">PPAR1163_LOCUS3277</name>
</gene>
<dbReference type="Pfam" id="PF00096">
    <property type="entry name" value="zf-C2H2"/>
    <property type="match status" value="2"/>
</dbReference>
<accession>A0A7S1XLT7</accession>
<feature type="region of interest" description="Disordered" evidence="6">
    <location>
        <begin position="253"/>
        <end position="317"/>
    </location>
</feature>
<keyword evidence="2" id="KW-0677">Repeat</keyword>
<evidence type="ECO:0000256" key="2">
    <source>
        <dbReference type="ARBA" id="ARBA00022737"/>
    </source>
</evidence>
<proteinExistence type="predicted"/>
<keyword evidence="4" id="KW-0862">Zinc</keyword>
<dbReference type="GO" id="GO:0000785">
    <property type="term" value="C:chromatin"/>
    <property type="evidence" value="ECO:0007669"/>
    <property type="project" value="TreeGrafter"/>
</dbReference>
<dbReference type="SMART" id="SM00355">
    <property type="entry name" value="ZnF_C2H2"/>
    <property type="match status" value="2"/>
</dbReference>
<feature type="compositionally biased region" description="Basic and acidic residues" evidence="6">
    <location>
        <begin position="87"/>
        <end position="103"/>
    </location>
</feature>
<reference evidence="8" key="1">
    <citation type="submission" date="2021-01" db="EMBL/GenBank/DDBJ databases">
        <authorList>
            <person name="Corre E."/>
            <person name="Pelletier E."/>
            <person name="Niang G."/>
            <person name="Scheremetjew M."/>
            <person name="Finn R."/>
            <person name="Kale V."/>
            <person name="Holt S."/>
            <person name="Cochrane G."/>
            <person name="Meng A."/>
            <person name="Brown T."/>
            <person name="Cohen L."/>
        </authorList>
    </citation>
    <scope>NUCLEOTIDE SEQUENCE</scope>
    <source>
        <strain evidence="8">CCMP2877</strain>
    </source>
</reference>
<organism evidence="8">
    <name type="scientific">Phaeomonas parva</name>
    <dbReference type="NCBI Taxonomy" id="124430"/>
    <lineage>
        <taxon>Eukaryota</taxon>
        <taxon>Sar</taxon>
        <taxon>Stramenopiles</taxon>
        <taxon>Ochrophyta</taxon>
        <taxon>Pinguiophyceae</taxon>
        <taxon>Pinguiochrysidales</taxon>
        <taxon>Pinguiochrysidaceae</taxon>
        <taxon>Phaeomonas</taxon>
    </lineage>
</organism>
<dbReference type="InterPro" id="IPR013087">
    <property type="entry name" value="Znf_C2H2_type"/>
</dbReference>
<dbReference type="PANTHER" id="PTHR14003:SF19">
    <property type="entry name" value="YY2 TRANSCRIPTION FACTOR"/>
    <property type="match status" value="1"/>
</dbReference>
<dbReference type="FunFam" id="3.30.160.60:FF:000125">
    <property type="entry name" value="Putative zinc finger protein 143"/>
    <property type="match status" value="1"/>
</dbReference>
<feature type="region of interest" description="Disordered" evidence="6">
    <location>
        <begin position="1"/>
        <end position="30"/>
    </location>
</feature>
<evidence type="ECO:0000256" key="1">
    <source>
        <dbReference type="ARBA" id="ARBA00022723"/>
    </source>
</evidence>